<gene>
    <name evidence="7" type="ORF">SAMN06295960_3488</name>
</gene>
<keyword evidence="2 4" id="KW-0694">RNA-binding</keyword>
<feature type="domain" description="RNA-binding S4" evidence="6">
    <location>
        <begin position="5"/>
        <end position="63"/>
    </location>
</feature>
<dbReference type="GO" id="GO:0003723">
    <property type="term" value="F:RNA binding"/>
    <property type="evidence" value="ECO:0007669"/>
    <property type="project" value="UniProtKB-KW"/>
</dbReference>
<dbReference type="PROSITE" id="PS50889">
    <property type="entry name" value="S4"/>
    <property type="match status" value="1"/>
</dbReference>
<dbReference type="FunFam" id="3.10.290.10:FF:000003">
    <property type="entry name" value="Pseudouridine synthase"/>
    <property type="match status" value="1"/>
</dbReference>
<dbReference type="NCBIfam" id="TIGR00093">
    <property type="entry name" value="pseudouridine synthase"/>
    <property type="match status" value="1"/>
</dbReference>
<dbReference type="GO" id="GO:0000455">
    <property type="term" value="P:enzyme-directed rRNA pseudouridine synthesis"/>
    <property type="evidence" value="ECO:0007669"/>
    <property type="project" value="UniProtKB-ARBA"/>
</dbReference>
<name>A0A1X7LJE4_9BACL</name>
<dbReference type="GO" id="GO:0120159">
    <property type="term" value="F:rRNA pseudouridine synthase activity"/>
    <property type="evidence" value="ECO:0007669"/>
    <property type="project" value="UniProtKB-ARBA"/>
</dbReference>
<dbReference type="CDD" id="cd00165">
    <property type="entry name" value="S4"/>
    <property type="match status" value="1"/>
</dbReference>
<evidence type="ECO:0000256" key="1">
    <source>
        <dbReference type="ARBA" id="ARBA00008348"/>
    </source>
</evidence>
<dbReference type="SUPFAM" id="SSF55120">
    <property type="entry name" value="Pseudouridine synthase"/>
    <property type="match status" value="1"/>
</dbReference>
<dbReference type="Proteomes" id="UP000193834">
    <property type="component" value="Unassembled WGS sequence"/>
</dbReference>
<keyword evidence="8" id="KW-1185">Reference proteome</keyword>
<dbReference type="InterPro" id="IPR020094">
    <property type="entry name" value="TruA/RsuA/RluB/E/F_N"/>
</dbReference>
<dbReference type="EMBL" id="FXAZ01000005">
    <property type="protein sequence ID" value="SMG53372.1"/>
    <property type="molecule type" value="Genomic_DNA"/>
</dbReference>
<dbReference type="Gene3D" id="3.30.70.580">
    <property type="entry name" value="Pseudouridine synthase I, catalytic domain, N-terminal subdomain"/>
    <property type="match status" value="1"/>
</dbReference>
<evidence type="ECO:0000259" key="6">
    <source>
        <dbReference type="SMART" id="SM00363"/>
    </source>
</evidence>
<dbReference type="Pfam" id="PF00849">
    <property type="entry name" value="PseudoU_synth_2"/>
    <property type="match status" value="1"/>
</dbReference>
<dbReference type="Gene3D" id="3.10.290.10">
    <property type="entry name" value="RNA-binding S4 domain"/>
    <property type="match status" value="1"/>
</dbReference>
<dbReference type="InterPro" id="IPR020103">
    <property type="entry name" value="PsdUridine_synth_cat_dom_sf"/>
</dbReference>
<dbReference type="GO" id="GO:0005829">
    <property type="term" value="C:cytosol"/>
    <property type="evidence" value="ECO:0007669"/>
    <property type="project" value="UniProtKB-ARBA"/>
</dbReference>
<keyword evidence="3 5" id="KW-0413">Isomerase</keyword>
<evidence type="ECO:0000313" key="7">
    <source>
        <dbReference type="EMBL" id="SMG53372.1"/>
    </source>
</evidence>
<dbReference type="InterPro" id="IPR006145">
    <property type="entry name" value="PsdUridine_synth_RsuA/RluA"/>
</dbReference>
<evidence type="ECO:0000313" key="8">
    <source>
        <dbReference type="Proteomes" id="UP000193834"/>
    </source>
</evidence>
<protein>
    <recommendedName>
        <fullName evidence="5">Pseudouridine synthase</fullName>
        <ecNumber evidence="5">5.4.99.-</ecNumber>
    </recommendedName>
</protein>
<dbReference type="OrthoDB" id="9807213at2"/>
<dbReference type="STRING" id="1852522.SAMN06295960_3488"/>
<dbReference type="Pfam" id="PF01479">
    <property type="entry name" value="S4"/>
    <property type="match status" value="1"/>
</dbReference>
<proteinExistence type="inferred from homology"/>
<dbReference type="SUPFAM" id="SSF55174">
    <property type="entry name" value="Alpha-L RNA-binding motif"/>
    <property type="match status" value="1"/>
</dbReference>
<reference evidence="7 8" key="1">
    <citation type="submission" date="2017-04" db="EMBL/GenBank/DDBJ databases">
        <authorList>
            <person name="Afonso C.L."/>
            <person name="Miller P.J."/>
            <person name="Scott M.A."/>
            <person name="Spackman E."/>
            <person name="Goraichik I."/>
            <person name="Dimitrov K.M."/>
            <person name="Suarez D.L."/>
            <person name="Swayne D.E."/>
        </authorList>
    </citation>
    <scope>NUCLEOTIDE SEQUENCE [LARGE SCALE GENOMIC DNA]</scope>
    <source>
        <strain evidence="7 8">11</strain>
    </source>
</reference>
<dbReference type="PANTHER" id="PTHR47683:SF4">
    <property type="entry name" value="PSEUDOURIDINE SYNTHASE"/>
    <property type="match status" value="1"/>
</dbReference>
<dbReference type="EC" id="5.4.99.-" evidence="5"/>
<dbReference type="InterPro" id="IPR002942">
    <property type="entry name" value="S4_RNA-bd"/>
</dbReference>
<evidence type="ECO:0000256" key="4">
    <source>
        <dbReference type="PROSITE-ProRule" id="PRU00182"/>
    </source>
</evidence>
<dbReference type="InterPro" id="IPR018496">
    <property type="entry name" value="PsdUridine_synth_RsuA/RluB_CS"/>
</dbReference>
<dbReference type="InterPro" id="IPR042092">
    <property type="entry name" value="PsdUridine_s_RsuA/RluB/E/F_cat"/>
</dbReference>
<evidence type="ECO:0000256" key="5">
    <source>
        <dbReference type="RuleBase" id="RU003887"/>
    </source>
</evidence>
<sequence length="249" mass="27805">MAKTMRVDKLLSHMGCGTRSEIKKWTKAGLIQVNGAVIKDSGKQVHPEQDEIRLDGELIRYREFIYVMLNKPPGVVSATEDRHDPTVVELLADELQAFEPFPVGRLDKDTEGLLLLSNDGKLAHELLAPKKHVPKTYYAKVQGRVDDADIRAFEAGVTLDDGYVTKPAHLIITSVEEGASLTMSHIELTISEGKFHQVKRMFEAVGKKVTYLKRLSMGALVLDEALSLGEWRELTDEELHSLKNTSLSK</sequence>
<comment type="similarity">
    <text evidence="1 5">Belongs to the pseudouridine synthase RsuA family.</text>
</comment>
<dbReference type="SMART" id="SM00363">
    <property type="entry name" value="S4"/>
    <property type="match status" value="1"/>
</dbReference>
<accession>A0A1X7LJE4</accession>
<dbReference type="PROSITE" id="PS01149">
    <property type="entry name" value="PSI_RSU"/>
    <property type="match status" value="1"/>
</dbReference>
<dbReference type="InterPro" id="IPR000748">
    <property type="entry name" value="PsdUridine_synth_RsuA/RluB/E/F"/>
</dbReference>
<dbReference type="RefSeq" id="WP_085496278.1">
    <property type="nucleotide sequence ID" value="NZ_FXAZ01000005.1"/>
</dbReference>
<dbReference type="Gene3D" id="3.30.70.1560">
    <property type="entry name" value="Alpha-L RNA-binding motif"/>
    <property type="match status" value="1"/>
</dbReference>
<dbReference type="InterPro" id="IPR036986">
    <property type="entry name" value="S4_RNA-bd_sf"/>
</dbReference>
<evidence type="ECO:0000256" key="3">
    <source>
        <dbReference type="ARBA" id="ARBA00023235"/>
    </source>
</evidence>
<dbReference type="CDD" id="cd02553">
    <property type="entry name" value="PseudoU_synth_RsuA"/>
    <property type="match status" value="1"/>
</dbReference>
<dbReference type="AlphaFoldDB" id="A0A1X7LJE4"/>
<organism evidence="7 8">
    <name type="scientific">Paenibacillus aquistagni</name>
    <dbReference type="NCBI Taxonomy" id="1852522"/>
    <lineage>
        <taxon>Bacteria</taxon>
        <taxon>Bacillati</taxon>
        <taxon>Bacillota</taxon>
        <taxon>Bacilli</taxon>
        <taxon>Bacillales</taxon>
        <taxon>Paenibacillaceae</taxon>
        <taxon>Paenibacillus</taxon>
    </lineage>
</organism>
<evidence type="ECO:0000256" key="2">
    <source>
        <dbReference type="ARBA" id="ARBA00022884"/>
    </source>
</evidence>
<dbReference type="InterPro" id="IPR050343">
    <property type="entry name" value="RsuA_PseudoU_synthase"/>
</dbReference>
<dbReference type="FunFam" id="3.30.70.1560:FF:000001">
    <property type="entry name" value="Pseudouridine synthase"/>
    <property type="match status" value="1"/>
</dbReference>
<dbReference type="PANTHER" id="PTHR47683">
    <property type="entry name" value="PSEUDOURIDINE SYNTHASE FAMILY PROTEIN-RELATED"/>
    <property type="match status" value="1"/>
</dbReference>